<dbReference type="Proteomes" id="UP000198701">
    <property type="component" value="Unassembled WGS sequence"/>
</dbReference>
<organism evidence="2 3">
    <name type="scientific">Cryobacterium psychrotolerans</name>
    <dbReference type="NCBI Taxonomy" id="386301"/>
    <lineage>
        <taxon>Bacteria</taxon>
        <taxon>Bacillati</taxon>
        <taxon>Actinomycetota</taxon>
        <taxon>Actinomycetes</taxon>
        <taxon>Micrococcales</taxon>
        <taxon>Microbacteriaceae</taxon>
        <taxon>Cryobacterium</taxon>
    </lineage>
</organism>
<reference evidence="2 3" key="1">
    <citation type="submission" date="2016-10" db="EMBL/GenBank/DDBJ databases">
        <authorList>
            <person name="de Groot N.N."/>
        </authorList>
    </citation>
    <scope>NUCLEOTIDE SEQUENCE [LARGE SCALE GENOMIC DNA]</scope>
    <source>
        <strain evidence="2 3">CGMCC 1.5382</strain>
    </source>
</reference>
<evidence type="ECO:0000313" key="2">
    <source>
        <dbReference type="EMBL" id="SDK12404.1"/>
    </source>
</evidence>
<sequence>MDVLLGFWEQITTRNAPLPLQAAWLTVAAAAALVLVPAFWRQSRHVITLVHEGGHAVAATLSGRRLGGIRLHSDTSGLTVSHGRPGGPGMVFTLLAGYLAPSFLGLGAARMLSLGYDVALLWLMLAALALMLVQIRNWFGLWSVAASGAVVLGVSWFGSAGVQGVFALLVTAVLLLGAVRAVLELHRTRSHSRQAARSSDADQLARLTHLPGIVWVVVFLVIGVACAWLGAGFLGLV</sequence>
<dbReference type="EMBL" id="FNFU01000003">
    <property type="protein sequence ID" value="SDK12404.1"/>
    <property type="molecule type" value="Genomic_DNA"/>
</dbReference>
<evidence type="ECO:0000256" key="1">
    <source>
        <dbReference type="SAM" id="Phobius"/>
    </source>
</evidence>
<evidence type="ECO:0000313" key="3">
    <source>
        <dbReference type="Proteomes" id="UP000198701"/>
    </source>
</evidence>
<keyword evidence="1" id="KW-1133">Transmembrane helix</keyword>
<dbReference type="InterPro" id="IPR049500">
    <property type="entry name" value="Peptidase_M50B-like"/>
</dbReference>
<dbReference type="OrthoDB" id="5184455at2"/>
<protein>
    <submittedName>
        <fullName evidence="2">Peptidase M50B-like</fullName>
    </submittedName>
</protein>
<proteinExistence type="predicted"/>
<feature type="transmembrane region" description="Helical" evidence="1">
    <location>
        <begin position="164"/>
        <end position="183"/>
    </location>
</feature>
<name>A0A1G8ZCM2_9MICO</name>
<dbReference type="PANTHER" id="PTHR33979">
    <property type="entry name" value="OS02G0221600 PROTEIN"/>
    <property type="match status" value="1"/>
</dbReference>
<feature type="transmembrane region" description="Helical" evidence="1">
    <location>
        <begin position="20"/>
        <end position="40"/>
    </location>
</feature>
<keyword evidence="1" id="KW-0812">Transmembrane</keyword>
<dbReference type="Pfam" id="PF13398">
    <property type="entry name" value="Peptidase_M50B"/>
    <property type="match status" value="1"/>
</dbReference>
<dbReference type="AlphaFoldDB" id="A0A1G8ZCM2"/>
<dbReference type="PANTHER" id="PTHR33979:SF2">
    <property type="entry name" value="PEPTIDASE M50B-LIKE-DOMAIN-CONTAINING PROTEIN"/>
    <property type="match status" value="1"/>
</dbReference>
<feature type="transmembrane region" description="Helical" evidence="1">
    <location>
        <begin position="89"/>
        <end position="108"/>
    </location>
</feature>
<dbReference type="RefSeq" id="WP_092321768.1">
    <property type="nucleotide sequence ID" value="NZ_FNFU01000003.1"/>
</dbReference>
<feature type="transmembrane region" description="Helical" evidence="1">
    <location>
        <begin position="114"/>
        <end position="132"/>
    </location>
</feature>
<gene>
    <name evidence="2" type="ORF">SAMN05216282_10319</name>
</gene>
<accession>A0A1G8ZCM2</accession>
<keyword evidence="3" id="KW-1185">Reference proteome</keyword>
<feature type="transmembrane region" description="Helical" evidence="1">
    <location>
        <begin position="213"/>
        <end position="236"/>
    </location>
</feature>
<keyword evidence="1" id="KW-0472">Membrane</keyword>
<feature type="transmembrane region" description="Helical" evidence="1">
    <location>
        <begin position="139"/>
        <end position="158"/>
    </location>
</feature>